<dbReference type="InterPro" id="IPR011008">
    <property type="entry name" value="Dimeric_a/b-barrel"/>
</dbReference>
<dbReference type="OrthoDB" id="2851338at2759"/>
<accession>A0A9P6GH71</accession>
<proteinExistence type="predicted"/>
<name>A0A9P6GH71_9PLEO</name>
<evidence type="ECO:0000313" key="1">
    <source>
        <dbReference type="EMBL" id="KAF9735013.1"/>
    </source>
</evidence>
<sequence length="237" mass="26428">MSAPAPYLLHVTSRPTQVSLQTWKKWYASEHLPDLVGSGTSIRATLYEEIDLPGATAGSSERRFLAMYQTPFETCLEKEQYRGLRTTSGLFEKDGAGSSDIEDNGDFNARNYGLIQVFDPKGLGESPPPEILTAEAQPADPDDYDAWFRTEHMDQLAALPGYRRTLRYKLGPRTALTKGEDVPLFLAVHEVEDAGKWMAGRAEAAKTATPSEWAVRNVRGCRVFRVRGWRLVHGEGH</sequence>
<keyword evidence="1" id="KW-0378">Hydrolase</keyword>
<evidence type="ECO:0000313" key="2">
    <source>
        <dbReference type="Proteomes" id="UP000756921"/>
    </source>
</evidence>
<reference evidence="1" key="1">
    <citation type="journal article" date="2020" name="Mol. Plant Microbe Interact.">
        <title>Genome Sequence of the Biocontrol Agent Coniothyrium minitans strain Conio (IMI 134523).</title>
        <authorList>
            <person name="Patel D."/>
            <person name="Shittu T.A."/>
            <person name="Baroncelli R."/>
            <person name="Muthumeenakshi S."/>
            <person name="Osborne T.H."/>
            <person name="Janganan T.K."/>
            <person name="Sreenivasaprasad S."/>
        </authorList>
    </citation>
    <scope>NUCLEOTIDE SEQUENCE</scope>
    <source>
        <strain evidence="1">Conio</strain>
    </source>
</reference>
<dbReference type="SUPFAM" id="SSF54909">
    <property type="entry name" value="Dimeric alpha+beta barrel"/>
    <property type="match status" value="1"/>
</dbReference>
<gene>
    <name evidence="1" type="ORF">PMIN01_06418</name>
</gene>
<dbReference type="Proteomes" id="UP000756921">
    <property type="component" value="Unassembled WGS sequence"/>
</dbReference>
<comment type="caution">
    <text evidence="1">The sequence shown here is derived from an EMBL/GenBank/DDBJ whole genome shotgun (WGS) entry which is preliminary data.</text>
</comment>
<keyword evidence="2" id="KW-1185">Reference proteome</keyword>
<dbReference type="EMBL" id="WJXW01000006">
    <property type="protein sequence ID" value="KAF9735013.1"/>
    <property type="molecule type" value="Genomic_DNA"/>
</dbReference>
<organism evidence="1 2">
    <name type="scientific">Paraphaeosphaeria minitans</name>
    <dbReference type="NCBI Taxonomy" id="565426"/>
    <lineage>
        <taxon>Eukaryota</taxon>
        <taxon>Fungi</taxon>
        <taxon>Dikarya</taxon>
        <taxon>Ascomycota</taxon>
        <taxon>Pezizomycotina</taxon>
        <taxon>Dothideomycetes</taxon>
        <taxon>Pleosporomycetidae</taxon>
        <taxon>Pleosporales</taxon>
        <taxon>Massarineae</taxon>
        <taxon>Didymosphaeriaceae</taxon>
        <taxon>Paraphaeosphaeria</taxon>
    </lineage>
</organism>
<dbReference type="GO" id="GO:0016787">
    <property type="term" value="F:hydrolase activity"/>
    <property type="evidence" value="ECO:0007669"/>
    <property type="project" value="UniProtKB-KW"/>
</dbReference>
<protein>
    <submittedName>
        <fullName evidence="1">Alpha/beta hydrolase</fullName>
    </submittedName>
</protein>
<dbReference type="AlphaFoldDB" id="A0A9P6GH71"/>